<reference evidence="1" key="1">
    <citation type="journal article" date="2011" name="Plant Physiol.">
        <title>Comprehensive sequence analysis of 24,783 barley full-length cDNAs derived from 12 clone libraries.</title>
        <authorList>
            <person name="Matsumoto T."/>
            <person name="Tanaka T."/>
            <person name="Sakai H."/>
            <person name="Amano N."/>
            <person name="Kanamori H."/>
            <person name="Kurita K."/>
            <person name="Kikuta A."/>
            <person name="Kamiya K."/>
            <person name="Yamamoto M."/>
            <person name="Ikawa H."/>
            <person name="Fujii N."/>
            <person name="Hori K."/>
            <person name="Itoh T."/>
            <person name="Sato K."/>
        </authorList>
    </citation>
    <scope>NUCLEOTIDE SEQUENCE</scope>
    <source>
        <tissue evidence="1">Shoot</tissue>
    </source>
</reference>
<accession>F2D409</accession>
<name>F2D409_HORVV</name>
<protein>
    <submittedName>
        <fullName evidence="1">Predicted protein</fullName>
    </submittedName>
</protein>
<evidence type="ECO:0000313" key="1">
    <source>
        <dbReference type="EMBL" id="BAJ89830.1"/>
    </source>
</evidence>
<sequence>MFCFHTSTMYEVQSWVGGHEGEEFVGVGGRFGPKIVSKEKQATREPLTLPDPIHGCAPPKINLNLDMHAISEKRSSAIG</sequence>
<dbReference type="AlphaFoldDB" id="F2D409"/>
<dbReference type="EMBL" id="AK358617">
    <property type="protein sequence ID" value="BAJ89830.1"/>
    <property type="molecule type" value="mRNA"/>
</dbReference>
<proteinExistence type="evidence at transcript level"/>
<organism evidence="1">
    <name type="scientific">Hordeum vulgare subsp. vulgare</name>
    <name type="common">Domesticated barley</name>
    <dbReference type="NCBI Taxonomy" id="112509"/>
    <lineage>
        <taxon>Eukaryota</taxon>
        <taxon>Viridiplantae</taxon>
        <taxon>Streptophyta</taxon>
        <taxon>Embryophyta</taxon>
        <taxon>Tracheophyta</taxon>
        <taxon>Spermatophyta</taxon>
        <taxon>Magnoliopsida</taxon>
        <taxon>Liliopsida</taxon>
        <taxon>Poales</taxon>
        <taxon>Poaceae</taxon>
        <taxon>BOP clade</taxon>
        <taxon>Pooideae</taxon>
        <taxon>Triticodae</taxon>
        <taxon>Triticeae</taxon>
        <taxon>Hordeinae</taxon>
        <taxon>Hordeum</taxon>
    </lineage>
</organism>